<evidence type="ECO:0000313" key="3">
    <source>
        <dbReference type="Proteomes" id="UP000654452"/>
    </source>
</evidence>
<name>A0ABS1I757_9PROT</name>
<comment type="caution">
    <text evidence="2">The sequence shown here is derived from an EMBL/GenBank/DDBJ whole genome shotgun (WGS) entry which is preliminary data.</text>
</comment>
<dbReference type="InterPro" id="IPR036736">
    <property type="entry name" value="ACP-like_sf"/>
</dbReference>
<gene>
    <name evidence="2" type="ORF">JJL56_28960</name>
</gene>
<dbReference type="EMBL" id="JAEPIV010000033">
    <property type="protein sequence ID" value="MBK4722892.1"/>
    <property type="molecule type" value="Genomic_DNA"/>
</dbReference>
<dbReference type="Gene3D" id="1.10.1200.10">
    <property type="entry name" value="ACP-like"/>
    <property type="match status" value="1"/>
</dbReference>
<dbReference type="RefSeq" id="WP_200487281.1">
    <property type="nucleotide sequence ID" value="NZ_JAEPIV010000033.1"/>
</dbReference>
<dbReference type="Pfam" id="PF00550">
    <property type="entry name" value="PP-binding"/>
    <property type="match status" value="1"/>
</dbReference>
<proteinExistence type="predicted"/>
<keyword evidence="3" id="KW-1185">Reference proteome</keyword>
<accession>A0ABS1I757</accession>
<evidence type="ECO:0000259" key="1">
    <source>
        <dbReference type="Pfam" id="PF00550"/>
    </source>
</evidence>
<dbReference type="InterPro" id="IPR009081">
    <property type="entry name" value="PP-bd_ACP"/>
</dbReference>
<organism evidence="2 3">
    <name type="scientific">Azospirillum aestuarii</name>
    <dbReference type="NCBI Taxonomy" id="2802052"/>
    <lineage>
        <taxon>Bacteria</taxon>
        <taxon>Pseudomonadati</taxon>
        <taxon>Pseudomonadota</taxon>
        <taxon>Alphaproteobacteria</taxon>
        <taxon>Rhodospirillales</taxon>
        <taxon>Azospirillaceae</taxon>
        <taxon>Azospirillum</taxon>
    </lineage>
</organism>
<evidence type="ECO:0000313" key="2">
    <source>
        <dbReference type="EMBL" id="MBK4722892.1"/>
    </source>
</evidence>
<sequence length="84" mass="9282">MSEAQSILPEVAAIIRHLFRADGVEIGFETTAPDIDGWDSVSHTFLILSIEERFGITFPIDKIHDMENVGDLCRILAGLLEGRA</sequence>
<dbReference type="Proteomes" id="UP000654452">
    <property type="component" value="Unassembled WGS sequence"/>
</dbReference>
<dbReference type="SUPFAM" id="SSF47336">
    <property type="entry name" value="ACP-like"/>
    <property type="match status" value="1"/>
</dbReference>
<feature type="domain" description="Carrier" evidence="1">
    <location>
        <begin position="11"/>
        <end position="75"/>
    </location>
</feature>
<reference evidence="2 3" key="1">
    <citation type="submission" date="2021-01" db="EMBL/GenBank/DDBJ databases">
        <title>Azospirillum sp. YIM DDC1 draft genome.</title>
        <authorList>
            <person name="Wang Y.-X."/>
        </authorList>
    </citation>
    <scope>NUCLEOTIDE SEQUENCE [LARGE SCALE GENOMIC DNA]</scope>
    <source>
        <strain evidence="2 3">YIM DDC1</strain>
    </source>
</reference>
<protein>
    <submittedName>
        <fullName evidence="2">Acyl carrier protein</fullName>
    </submittedName>
</protein>